<accession>A0AAV6MJ22</accession>
<proteinExistence type="predicted"/>
<gene>
    <name evidence="1" type="ORF">SDJN03_21810</name>
</gene>
<name>A0AAV6MJ22_9ROSI</name>
<evidence type="ECO:0000313" key="2">
    <source>
        <dbReference type="Proteomes" id="UP000685013"/>
    </source>
</evidence>
<feature type="non-terminal residue" evidence="1">
    <location>
        <position position="1"/>
    </location>
</feature>
<sequence length="96" mass="11587">MCPSWMWKGDKPVRQSTWGMDRCGLRWRPKPKPLLRLWRRRRLDRGWQHLQSLVLETTRSAFVLCGLRVPHINQTHQTSRDLISFTYFHCKSDLKP</sequence>
<keyword evidence="2" id="KW-1185">Reference proteome</keyword>
<organism evidence="1 2">
    <name type="scientific">Cucurbita argyrosperma subsp. sororia</name>
    <dbReference type="NCBI Taxonomy" id="37648"/>
    <lineage>
        <taxon>Eukaryota</taxon>
        <taxon>Viridiplantae</taxon>
        <taxon>Streptophyta</taxon>
        <taxon>Embryophyta</taxon>
        <taxon>Tracheophyta</taxon>
        <taxon>Spermatophyta</taxon>
        <taxon>Magnoliopsida</taxon>
        <taxon>eudicotyledons</taxon>
        <taxon>Gunneridae</taxon>
        <taxon>Pentapetalae</taxon>
        <taxon>rosids</taxon>
        <taxon>fabids</taxon>
        <taxon>Cucurbitales</taxon>
        <taxon>Cucurbitaceae</taxon>
        <taxon>Cucurbiteae</taxon>
        <taxon>Cucurbita</taxon>
    </lineage>
</organism>
<dbReference type="AlphaFoldDB" id="A0AAV6MJ22"/>
<evidence type="ECO:0000313" key="1">
    <source>
        <dbReference type="EMBL" id="KAG6581808.1"/>
    </source>
</evidence>
<reference evidence="1 2" key="1">
    <citation type="journal article" date="2021" name="Hortic Res">
        <title>The domestication of Cucurbita argyrosperma as revealed by the genome of its wild relative.</title>
        <authorList>
            <person name="Barrera-Redondo J."/>
            <person name="Sanchez-de la Vega G."/>
            <person name="Aguirre-Liguori J.A."/>
            <person name="Castellanos-Morales G."/>
            <person name="Gutierrez-Guerrero Y.T."/>
            <person name="Aguirre-Dugua X."/>
            <person name="Aguirre-Planter E."/>
            <person name="Tenaillon M.I."/>
            <person name="Lira-Saade R."/>
            <person name="Eguiarte L.E."/>
        </authorList>
    </citation>
    <scope>NUCLEOTIDE SEQUENCE [LARGE SCALE GENOMIC DNA]</scope>
    <source>
        <strain evidence="1">JBR-2021</strain>
    </source>
</reference>
<protein>
    <submittedName>
        <fullName evidence="1">Uncharacterized protein</fullName>
    </submittedName>
</protein>
<dbReference type="Proteomes" id="UP000685013">
    <property type="component" value="Chromosome 14"/>
</dbReference>
<comment type="caution">
    <text evidence="1">The sequence shown here is derived from an EMBL/GenBank/DDBJ whole genome shotgun (WGS) entry which is preliminary data.</text>
</comment>
<dbReference type="EMBL" id="JAGKQH010000014">
    <property type="protein sequence ID" value="KAG6581808.1"/>
    <property type="molecule type" value="Genomic_DNA"/>
</dbReference>